<organism evidence="1 2">
    <name type="scientific">Parelaphostrongylus tenuis</name>
    <name type="common">Meningeal worm</name>
    <dbReference type="NCBI Taxonomy" id="148309"/>
    <lineage>
        <taxon>Eukaryota</taxon>
        <taxon>Metazoa</taxon>
        <taxon>Ecdysozoa</taxon>
        <taxon>Nematoda</taxon>
        <taxon>Chromadorea</taxon>
        <taxon>Rhabditida</taxon>
        <taxon>Rhabditina</taxon>
        <taxon>Rhabditomorpha</taxon>
        <taxon>Strongyloidea</taxon>
        <taxon>Metastrongylidae</taxon>
        <taxon>Parelaphostrongylus</taxon>
    </lineage>
</organism>
<keyword evidence="2" id="KW-1185">Reference proteome</keyword>
<dbReference type="Proteomes" id="UP001196413">
    <property type="component" value="Unassembled WGS sequence"/>
</dbReference>
<protein>
    <submittedName>
        <fullName evidence="1">Uncharacterized protein</fullName>
    </submittedName>
</protein>
<gene>
    <name evidence="1" type="ORF">KIN20_017183</name>
</gene>
<dbReference type="AlphaFoldDB" id="A0AAD5QNH1"/>
<name>A0AAD5QNH1_PARTN</name>
<evidence type="ECO:0000313" key="2">
    <source>
        <dbReference type="Proteomes" id="UP001196413"/>
    </source>
</evidence>
<comment type="caution">
    <text evidence="1">The sequence shown here is derived from an EMBL/GenBank/DDBJ whole genome shotgun (WGS) entry which is preliminary data.</text>
</comment>
<dbReference type="EMBL" id="JAHQIW010003431">
    <property type="protein sequence ID" value="KAJ1358693.1"/>
    <property type="molecule type" value="Genomic_DNA"/>
</dbReference>
<proteinExistence type="predicted"/>
<sequence>MCDLPRERSIGADVARSHPHTEARNARQRVICNLTFRVTAQQKALFKNQIYHRNRWIFCYQKDTERLEKNLVSRRMPENVLALSKTSKEVYSTCILETFIDPDEIPKTTKQRTRQVFCISKYYGHTVEGPPDPKQGHKRT</sequence>
<evidence type="ECO:0000313" key="1">
    <source>
        <dbReference type="EMBL" id="KAJ1358693.1"/>
    </source>
</evidence>
<accession>A0AAD5QNH1</accession>
<reference evidence="1" key="1">
    <citation type="submission" date="2021-06" db="EMBL/GenBank/DDBJ databases">
        <title>Parelaphostrongylus tenuis whole genome reference sequence.</title>
        <authorList>
            <person name="Garwood T.J."/>
            <person name="Larsen P.A."/>
            <person name="Fountain-Jones N.M."/>
            <person name="Garbe J.R."/>
            <person name="Macchietto M.G."/>
            <person name="Kania S.A."/>
            <person name="Gerhold R.W."/>
            <person name="Richards J.E."/>
            <person name="Wolf T.M."/>
        </authorList>
    </citation>
    <scope>NUCLEOTIDE SEQUENCE</scope>
    <source>
        <strain evidence="1">MNPRO001-30</strain>
        <tissue evidence="1">Meninges</tissue>
    </source>
</reference>